<dbReference type="PANTHER" id="PTHR30007">
    <property type="entry name" value="PHP DOMAIN PROTEIN"/>
    <property type="match status" value="1"/>
</dbReference>
<accession>A0ABS0GT47</accession>
<name>A0ABS0GT47_9ACTN</name>
<feature type="region of interest" description="Disordered" evidence="1">
    <location>
        <begin position="39"/>
        <end position="68"/>
    </location>
</feature>
<evidence type="ECO:0000259" key="2">
    <source>
        <dbReference type="Pfam" id="PF01609"/>
    </source>
</evidence>
<keyword evidence="4" id="KW-1185">Reference proteome</keyword>
<feature type="domain" description="Transposase IS4-like" evidence="2">
    <location>
        <begin position="42"/>
        <end position="89"/>
    </location>
</feature>
<dbReference type="InterPro" id="IPR002559">
    <property type="entry name" value="Transposase_11"/>
</dbReference>
<sequence>MDFPPWQTVYSQFKEWEKRQVTARLLDLLREEVRLAEGRDPQPSAGIIDSQSVKAANPVGRDTRGYDAGKRVNGRKRLIVIDTLGLPTRASPDVWAAGAEMFPTLILRTCGSRPTRKASWSIRGGGWPSGPWPGSPATAVE</sequence>
<dbReference type="Proteomes" id="UP000638560">
    <property type="component" value="Unassembled WGS sequence"/>
</dbReference>
<dbReference type="PANTHER" id="PTHR30007:SF0">
    <property type="entry name" value="TRANSPOSASE"/>
    <property type="match status" value="1"/>
</dbReference>
<organism evidence="3 4">
    <name type="scientific">Plantactinospora alkalitolerans</name>
    <dbReference type="NCBI Taxonomy" id="2789879"/>
    <lineage>
        <taxon>Bacteria</taxon>
        <taxon>Bacillati</taxon>
        <taxon>Actinomycetota</taxon>
        <taxon>Actinomycetes</taxon>
        <taxon>Micromonosporales</taxon>
        <taxon>Micromonosporaceae</taxon>
        <taxon>Plantactinospora</taxon>
    </lineage>
</organism>
<evidence type="ECO:0000256" key="1">
    <source>
        <dbReference type="SAM" id="MobiDB-lite"/>
    </source>
</evidence>
<reference evidence="3 4" key="1">
    <citation type="submission" date="2020-11" db="EMBL/GenBank/DDBJ databases">
        <title>A novel isolate from a Black sea contaminated sediment with potential to produce alkanes: Plantactinospora alkalitolerans sp. nov.</title>
        <authorList>
            <person name="Carro L."/>
            <person name="Veyisoglu A."/>
            <person name="Guven K."/>
            <person name="Schumann P."/>
            <person name="Klenk H.-P."/>
            <person name="Sahin N."/>
        </authorList>
    </citation>
    <scope>NUCLEOTIDE SEQUENCE [LARGE SCALE GENOMIC DNA]</scope>
    <source>
        <strain evidence="3 4">S1510</strain>
    </source>
</reference>
<protein>
    <recommendedName>
        <fullName evidence="2">Transposase IS4-like domain-containing protein</fullName>
    </recommendedName>
</protein>
<gene>
    <name evidence="3" type="ORF">I0C86_09825</name>
</gene>
<evidence type="ECO:0000313" key="3">
    <source>
        <dbReference type="EMBL" id="MBF9129271.1"/>
    </source>
</evidence>
<comment type="caution">
    <text evidence="3">The sequence shown here is derived from an EMBL/GenBank/DDBJ whole genome shotgun (WGS) entry which is preliminary data.</text>
</comment>
<evidence type="ECO:0000313" key="4">
    <source>
        <dbReference type="Proteomes" id="UP000638560"/>
    </source>
</evidence>
<proteinExistence type="predicted"/>
<feature type="region of interest" description="Disordered" evidence="1">
    <location>
        <begin position="117"/>
        <end position="141"/>
    </location>
</feature>
<dbReference type="Pfam" id="PF01609">
    <property type="entry name" value="DDE_Tnp_1"/>
    <property type="match status" value="1"/>
</dbReference>
<dbReference type="EMBL" id="JADPUN010000111">
    <property type="protein sequence ID" value="MBF9129271.1"/>
    <property type="molecule type" value="Genomic_DNA"/>
</dbReference>